<evidence type="ECO:0000256" key="6">
    <source>
        <dbReference type="ARBA" id="ARBA00022989"/>
    </source>
</evidence>
<name>A0A8C2ZUL9_CYCLU</name>
<evidence type="ECO:0000256" key="14">
    <source>
        <dbReference type="RuleBase" id="RU000688"/>
    </source>
</evidence>
<keyword evidence="7 14" id="KW-0297">G-protein coupled receptor</keyword>
<evidence type="ECO:0000256" key="3">
    <source>
        <dbReference type="ARBA" id="ARBA00022475"/>
    </source>
</evidence>
<reference evidence="17" key="1">
    <citation type="submission" date="2025-08" db="UniProtKB">
        <authorList>
            <consortium name="Ensembl"/>
        </authorList>
    </citation>
    <scope>IDENTIFICATION</scope>
</reference>
<keyword evidence="12 14" id="KW-0807">Transducer</keyword>
<feature type="transmembrane region" description="Helical" evidence="15">
    <location>
        <begin position="264"/>
        <end position="289"/>
    </location>
</feature>
<keyword evidence="9" id="KW-1015">Disulfide bond</keyword>
<keyword evidence="5 14" id="KW-0812">Transmembrane</keyword>
<dbReference type="InterPro" id="IPR000276">
    <property type="entry name" value="GPCR_Rhodpsn"/>
</dbReference>
<evidence type="ECO:0000256" key="5">
    <source>
        <dbReference type="ARBA" id="ARBA00022692"/>
    </source>
</evidence>
<comment type="subcellular location">
    <subcellularLocation>
        <location evidence="1">Cell membrane</location>
        <topology evidence="1">Multi-pass membrane protein</topology>
    </subcellularLocation>
</comment>
<dbReference type="Ensembl" id="ENSCLMT00005033033.1">
    <property type="protein sequence ID" value="ENSCLMP00005031671.1"/>
    <property type="gene ID" value="ENSCLMG00005015296.1"/>
</dbReference>
<dbReference type="GO" id="GO:0005886">
    <property type="term" value="C:plasma membrane"/>
    <property type="evidence" value="ECO:0007669"/>
    <property type="project" value="UniProtKB-SubCell"/>
</dbReference>
<dbReference type="PROSITE" id="PS50262">
    <property type="entry name" value="G_PROTEIN_RECEP_F1_2"/>
    <property type="match status" value="1"/>
</dbReference>
<dbReference type="PROSITE" id="PS00237">
    <property type="entry name" value="G_PROTEIN_RECEP_F1_1"/>
    <property type="match status" value="1"/>
</dbReference>
<organism evidence="17 18">
    <name type="scientific">Cyclopterus lumpus</name>
    <name type="common">Lumpsucker</name>
    <dbReference type="NCBI Taxonomy" id="8103"/>
    <lineage>
        <taxon>Eukaryota</taxon>
        <taxon>Metazoa</taxon>
        <taxon>Chordata</taxon>
        <taxon>Craniata</taxon>
        <taxon>Vertebrata</taxon>
        <taxon>Euteleostomi</taxon>
        <taxon>Actinopterygii</taxon>
        <taxon>Neopterygii</taxon>
        <taxon>Teleostei</taxon>
        <taxon>Neoteleostei</taxon>
        <taxon>Acanthomorphata</taxon>
        <taxon>Eupercaria</taxon>
        <taxon>Perciformes</taxon>
        <taxon>Cottioidei</taxon>
        <taxon>Cottales</taxon>
        <taxon>Cyclopteridae</taxon>
        <taxon>Cyclopterus</taxon>
    </lineage>
</organism>
<dbReference type="GO" id="GO:0048662">
    <property type="term" value="P:negative regulation of smooth muscle cell proliferation"/>
    <property type="evidence" value="ECO:0007669"/>
    <property type="project" value="TreeGrafter"/>
</dbReference>
<keyword evidence="8 15" id="KW-0472">Membrane</keyword>
<dbReference type="GO" id="GO:0004960">
    <property type="term" value="F:thromboxane receptor activity"/>
    <property type="evidence" value="ECO:0007669"/>
    <property type="project" value="InterPro"/>
</dbReference>
<dbReference type="Pfam" id="PF00001">
    <property type="entry name" value="7tm_1"/>
    <property type="match status" value="1"/>
</dbReference>
<keyword evidence="4" id="KW-0597">Phosphoprotein</keyword>
<dbReference type="PRINTS" id="PR01788">
    <property type="entry name" value="PROSTANOIDR"/>
</dbReference>
<comment type="similarity">
    <text evidence="14">Belongs to the G-protein coupled receptor 1 family.</text>
</comment>
<dbReference type="SUPFAM" id="SSF81321">
    <property type="entry name" value="Family A G protein-coupled receptor-like"/>
    <property type="match status" value="1"/>
</dbReference>
<keyword evidence="18" id="KW-1185">Reference proteome</keyword>
<dbReference type="InterPro" id="IPR008365">
    <property type="entry name" value="Prostanoid_rcpt"/>
</dbReference>
<dbReference type="AlphaFoldDB" id="A0A8C2ZUL9"/>
<keyword evidence="6 15" id="KW-1133">Transmembrane helix</keyword>
<feature type="transmembrane region" description="Helical" evidence="15">
    <location>
        <begin position="147"/>
        <end position="168"/>
    </location>
</feature>
<evidence type="ECO:0000256" key="8">
    <source>
        <dbReference type="ARBA" id="ARBA00023136"/>
    </source>
</evidence>
<proteinExistence type="inferred from homology"/>
<evidence type="ECO:0000259" key="16">
    <source>
        <dbReference type="PROSITE" id="PS50262"/>
    </source>
</evidence>
<evidence type="ECO:0000256" key="2">
    <source>
        <dbReference type="ARBA" id="ARBA00017628"/>
    </source>
</evidence>
<dbReference type="GeneTree" id="ENSGT01050000244902"/>
<evidence type="ECO:0000256" key="7">
    <source>
        <dbReference type="ARBA" id="ARBA00023040"/>
    </source>
</evidence>
<evidence type="ECO:0000313" key="17">
    <source>
        <dbReference type="Ensembl" id="ENSCLMP00005031671.1"/>
    </source>
</evidence>
<dbReference type="FunFam" id="1.20.1070.10:FF:000163">
    <property type="entry name" value="Thromboxane A2 receptor"/>
    <property type="match status" value="1"/>
</dbReference>
<dbReference type="PRINTS" id="PR00237">
    <property type="entry name" value="GPCRRHODOPSN"/>
</dbReference>
<reference evidence="17" key="2">
    <citation type="submission" date="2025-09" db="UniProtKB">
        <authorList>
            <consortium name="Ensembl"/>
        </authorList>
    </citation>
    <scope>IDENTIFICATION</scope>
</reference>
<keyword evidence="3" id="KW-1003">Cell membrane</keyword>
<evidence type="ECO:0000256" key="11">
    <source>
        <dbReference type="ARBA" id="ARBA00023180"/>
    </source>
</evidence>
<feature type="transmembrane region" description="Helical" evidence="15">
    <location>
        <begin position="63"/>
        <end position="86"/>
    </location>
</feature>
<feature type="transmembrane region" description="Helical" evidence="15">
    <location>
        <begin position="207"/>
        <end position="227"/>
    </location>
</feature>
<evidence type="ECO:0000256" key="13">
    <source>
        <dbReference type="ARBA" id="ARBA00029815"/>
    </source>
</evidence>
<evidence type="ECO:0000313" key="18">
    <source>
        <dbReference type="Proteomes" id="UP000694565"/>
    </source>
</evidence>
<evidence type="ECO:0000256" key="9">
    <source>
        <dbReference type="ARBA" id="ARBA00023157"/>
    </source>
</evidence>
<protein>
    <recommendedName>
        <fullName evidence="2">Thromboxane A2 receptor</fullName>
    </recommendedName>
    <alternativeName>
        <fullName evidence="13">Prostanoid TP receptor</fullName>
    </alternativeName>
</protein>
<gene>
    <name evidence="17" type="primary">ptgir</name>
</gene>
<keyword evidence="11" id="KW-0325">Glycoprotein</keyword>
<sequence>LGNFFFLGFFFLSQKDCKTVCREPHGKPATSIIMFMAAMVGNLLALFILGVHRKEHRSRSSIFCILVTGLALTDLLGTCLLSPPVFICYTYNMSLISLGGEGLCNLFGFAMSFFGLAPTLILCAMAVERCLAISHPYFYSVHIRRRFAKLTLFFIYLFSLAFCLLPYIGYGKFRQYCPGTWCFIDMDAAGDEQASLVLAFSLSYSSLMALLIVAVFVCNGSVIVSLCQMHRSQMMRRGSSGTTGRRRRLSLAWFVKGEEEMDHLVLLALITVIFVVCSLPLTVSFHFGVRYQQFSTSSQKYHNMINLTAFRFYALNPIVDPWVFIICRKSVFNHLCSLLSCRFSRKAVKTTAHCSLATEEDPSPRMDRCNRCHEYR</sequence>
<feature type="transmembrane region" description="Helical" evidence="15">
    <location>
        <begin position="33"/>
        <end position="51"/>
    </location>
</feature>
<evidence type="ECO:0000256" key="15">
    <source>
        <dbReference type="SAM" id="Phobius"/>
    </source>
</evidence>
<accession>A0A8C2ZUL9</accession>
<evidence type="ECO:0000256" key="1">
    <source>
        <dbReference type="ARBA" id="ARBA00004651"/>
    </source>
</evidence>
<evidence type="ECO:0000256" key="10">
    <source>
        <dbReference type="ARBA" id="ARBA00023170"/>
    </source>
</evidence>
<dbReference type="PRINTS" id="PR00429">
    <property type="entry name" value="THROMBOXANER"/>
</dbReference>
<dbReference type="InterPro" id="IPR017452">
    <property type="entry name" value="GPCR_Rhodpsn_7TM"/>
</dbReference>
<evidence type="ECO:0000256" key="4">
    <source>
        <dbReference type="ARBA" id="ARBA00022553"/>
    </source>
</evidence>
<dbReference type="GO" id="GO:0016501">
    <property type="term" value="F:prostacyclin receptor activity"/>
    <property type="evidence" value="ECO:0007669"/>
    <property type="project" value="TreeGrafter"/>
</dbReference>
<dbReference type="GO" id="GO:0007189">
    <property type="term" value="P:adenylate cyclase-activating G protein-coupled receptor signaling pathway"/>
    <property type="evidence" value="ECO:0007669"/>
    <property type="project" value="TreeGrafter"/>
</dbReference>
<dbReference type="GO" id="GO:0007204">
    <property type="term" value="P:positive regulation of cytosolic calcium ion concentration"/>
    <property type="evidence" value="ECO:0007669"/>
    <property type="project" value="TreeGrafter"/>
</dbReference>
<evidence type="ECO:0000256" key="12">
    <source>
        <dbReference type="ARBA" id="ARBA00023224"/>
    </source>
</evidence>
<feature type="domain" description="G-protein coupled receptors family 1 profile" evidence="16">
    <location>
        <begin position="41"/>
        <end position="324"/>
    </location>
</feature>
<keyword evidence="10 14" id="KW-0675">Receptor</keyword>
<feature type="transmembrane region" description="Helical" evidence="15">
    <location>
        <begin position="106"/>
        <end position="127"/>
    </location>
</feature>
<dbReference type="Gene3D" id="1.20.1070.10">
    <property type="entry name" value="Rhodopsin 7-helix transmembrane proteins"/>
    <property type="match status" value="1"/>
</dbReference>
<dbReference type="PANTHER" id="PTHR11866">
    <property type="entry name" value="G-PROTEIN COUPLED RECEPTOR FAMILY 1 MEMBER"/>
    <property type="match status" value="1"/>
</dbReference>
<dbReference type="InterPro" id="IPR001105">
    <property type="entry name" value="Thbox_rcpt"/>
</dbReference>
<dbReference type="Proteomes" id="UP000694565">
    <property type="component" value="Unplaced"/>
</dbReference>
<dbReference type="GO" id="GO:0006954">
    <property type="term" value="P:inflammatory response"/>
    <property type="evidence" value="ECO:0007669"/>
    <property type="project" value="TreeGrafter"/>
</dbReference>
<dbReference type="PANTHER" id="PTHR11866:SF7">
    <property type="entry name" value="PROSTACYCLIN RECEPTOR"/>
    <property type="match status" value="1"/>
</dbReference>